<dbReference type="SUPFAM" id="SSF51126">
    <property type="entry name" value="Pectin lyase-like"/>
    <property type="match status" value="1"/>
</dbReference>
<dbReference type="EMBL" id="SMAP01000001">
    <property type="protein sequence ID" value="TCT25983.1"/>
    <property type="molecule type" value="Genomic_DNA"/>
</dbReference>
<dbReference type="GO" id="GO:0005576">
    <property type="term" value="C:extracellular region"/>
    <property type="evidence" value="ECO:0007669"/>
    <property type="project" value="UniProtKB-SubCell"/>
</dbReference>
<dbReference type="PANTHER" id="PTHR12338">
    <property type="entry name" value="AUTOTRANSPORTER"/>
    <property type="match status" value="1"/>
</dbReference>
<evidence type="ECO:0000313" key="6">
    <source>
        <dbReference type="EMBL" id="TCT25983.1"/>
    </source>
</evidence>
<keyword evidence="3 4" id="KW-0732">Signal</keyword>
<proteinExistence type="predicted"/>
<evidence type="ECO:0000259" key="5">
    <source>
        <dbReference type="SMART" id="SM00912"/>
    </source>
</evidence>
<dbReference type="OrthoDB" id="218680at2"/>
<dbReference type="RefSeq" id="WP_114959097.1">
    <property type="nucleotide sequence ID" value="NZ_MSZW01000024.1"/>
</dbReference>
<organism evidence="6 7">
    <name type="scientific">Thermomonas haemolytica</name>
    <dbReference type="NCBI Taxonomy" id="141949"/>
    <lineage>
        <taxon>Bacteria</taxon>
        <taxon>Pseudomonadati</taxon>
        <taxon>Pseudomonadota</taxon>
        <taxon>Gammaproteobacteria</taxon>
        <taxon>Lysobacterales</taxon>
        <taxon>Lysobacteraceae</taxon>
        <taxon>Thermomonas</taxon>
    </lineage>
</organism>
<sequence>MAMRMHMTTRKQRMLLRRRRLAVALAGALAMPVAPAVLAQSLPDAGSVTSGSATINQAGTQMTITQTSRGAIIDWGSFNIDPGYGVVFDQQFGASSVTLNRVIGYGAGPGLSTIAGSLTANGSVFLINPAGITFAGTAQVNVGSLVASTMDLADADFLAGISSGQYVFQPMTAIGDQRIQIDQGAQIATATAGTVALLGRQVSNSGSISAPGGSVLFGSAENITLDFQGDGLTMLTIQGPGIAKPAAGGCPSLPCPGPVLPQLANFGTVTADGGQILMRTAATAAAAGGTIVNAGTLRAQSLVSRNGRIELTSEGGLIALGLPSPVGSVGVIDVSGQSGASGGTVYIRGSDFLMFNDDPNPLNPDPASSGSLILAAGDTSGGVVDIAVDNVARLYSQSAILASGSSGNGGQVSISGATIELGARAQIVASSQAAAGGRIDLIGGSGGMSLFGTLAARGVTAGGVITTSTSADSFDFRGLRVDAGSPLSSGLWTLSLPDVTVIAGSDSGELDSATGGTYLQDAELNTAFANNTRITLNSADSVLFDDAQIIAGGSVPLAFTVNAQRAITGSGFSIIGRTGPLAMRFNADAGAANPGDGWIDFSNATLDSNGGDILMYGQSDQANGYASGSASGIRLFNTGITSGGGNVLLRGASTGDAAGAGDAGVSLEQVPIDAGTGLLSIVGRGAQAAGGVWISGDFVDITAGGVDILGRASGSGDGVDITDVGITTSGGDLVIDGEGGGNGVYWRDYSSGLYANGGDIRIHGNGSGGDGVVLIGNLDSGGGAIAVDGHGGQGSGVIFRSGYSGGIASGGGDIDLTGTGYVNGVALIGFGYGNNRLDSTGGAVRIDGSSSGLDGSGVVLNSIQVLAGAGDIHVQGLGPQSEGVRMSNDSRLQTTSGDIDLVSVGYNLGFALYGGQILTDTGNLSLHARGLGAYSDGLVIGQYASLVSNGGTIDLAGEGGSGAGLRIDALASVDAGSGLVVLRAGNDGSSDAIRIDGSVRSTTGVNLRPGGVDANGLAYDRVGDGILLGSGNGFALDDAELDRIATPELVIGSNQHAGAIQVQQAITRAGNLTLQNGGGSGGIDLQAGIDVGNATLALLSGGSITQSAAAAIVAHSLLAQAGGDVLLGAAQNDVASSTLAGSAGGAFQFQDANGLAVGAVSAAGFDAGSGSLASVGNTGISAGGNVLVRNLAGDLVLNAGISGADIDLVTAGTLQNVAGASLAASGHWRVWASTWVGETRGGLAGSGNLPNYYGCAYLGACGVTVSGGDNHFIYVQQPTAFITIGDATREYGLPNPVFSYGVSGLILGDLAAYAIAGSPVTAATPGSNVGNYAITGNFTSPAGYAIQWLPGTLAITPATLVFTADPFARFYGTPNPIFSGTITGFRNGDTVQSVFGNPSPWYSPAGIFAVPGFYPIYGIGSAQNYVIVQAPGNATALRVLEPLAPDRPIDIVGDPPNTYLYDRNFAGAPACAVNASLQDEGLAAAGDTLANEWSKVRTRPNLVNCFDSEQRSRCGDF</sequence>
<dbReference type="Pfam" id="PF05860">
    <property type="entry name" value="TPS"/>
    <property type="match status" value="1"/>
</dbReference>
<protein>
    <submittedName>
        <fullName evidence="6">Filamentous hemagglutinin family protein</fullName>
    </submittedName>
</protein>
<evidence type="ECO:0000256" key="2">
    <source>
        <dbReference type="ARBA" id="ARBA00022525"/>
    </source>
</evidence>
<evidence type="ECO:0000256" key="3">
    <source>
        <dbReference type="ARBA" id="ARBA00022729"/>
    </source>
</evidence>
<comment type="caution">
    <text evidence="6">The sequence shown here is derived from an EMBL/GenBank/DDBJ whole genome shotgun (WGS) entry which is preliminary data.</text>
</comment>
<feature type="domain" description="Filamentous haemagglutinin FhaB/tRNA nuclease CdiA-like TPS" evidence="5">
    <location>
        <begin position="39"/>
        <end position="156"/>
    </location>
</feature>
<comment type="subcellular location">
    <subcellularLocation>
        <location evidence="1">Secreted</location>
    </subcellularLocation>
</comment>
<dbReference type="InterPro" id="IPR012334">
    <property type="entry name" value="Pectin_lyas_fold"/>
</dbReference>
<dbReference type="Gene3D" id="3.30.160.710">
    <property type="match status" value="1"/>
</dbReference>
<dbReference type="InterPro" id="IPR008638">
    <property type="entry name" value="FhaB/CdiA-like_TPS"/>
</dbReference>
<keyword evidence="2" id="KW-0964">Secreted</keyword>
<feature type="signal peptide" evidence="4">
    <location>
        <begin position="1"/>
        <end position="39"/>
    </location>
</feature>
<dbReference type="PANTHER" id="PTHR12338:SF8">
    <property type="entry name" value="HEME_HEMOPEXIN-BINDING PROTEIN"/>
    <property type="match status" value="1"/>
</dbReference>
<dbReference type="SMART" id="SM00912">
    <property type="entry name" value="Haemagg_act"/>
    <property type="match status" value="1"/>
</dbReference>
<keyword evidence="7" id="KW-1185">Reference proteome</keyword>
<dbReference type="Proteomes" id="UP000295414">
    <property type="component" value="Unassembled WGS sequence"/>
</dbReference>
<dbReference type="Pfam" id="PF18676">
    <property type="entry name" value="MBG_2"/>
    <property type="match status" value="2"/>
</dbReference>
<name>A0A4R3NFE7_9GAMM</name>
<evidence type="ECO:0000256" key="4">
    <source>
        <dbReference type="SAM" id="SignalP"/>
    </source>
</evidence>
<gene>
    <name evidence="6" type="ORF">EDC34_101310</name>
</gene>
<reference evidence="6 7" key="1">
    <citation type="submission" date="2019-03" db="EMBL/GenBank/DDBJ databases">
        <title>Genomic Encyclopedia of Type Strains, Phase IV (KMG-IV): sequencing the most valuable type-strain genomes for metagenomic binning, comparative biology and taxonomic classification.</title>
        <authorList>
            <person name="Goeker M."/>
        </authorList>
    </citation>
    <scope>NUCLEOTIDE SEQUENCE [LARGE SCALE GENOMIC DNA]</scope>
    <source>
        <strain evidence="6 7">DSM 13605</strain>
    </source>
</reference>
<dbReference type="InterPro" id="IPR041286">
    <property type="entry name" value="MBG_2"/>
</dbReference>
<dbReference type="NCBIfam" id="TIGR01901">
    <property type="entry name" value="adhes_NPXG"/>
    <property type="match status" value="1"/>
</dbReference>
<dbReference type="Gene3D" id="2.160.20.10">
    <property type="entry name" value="Single-stranded right-handed beta-helix, Pectin lyase-like"/>
    <property type="match status" value="1"/>
</dbReference>
<dbReference type="InterPro" id="IPR050909">
    <property type="entry name" value="Bact_Autotransporter_VF"/>
</dbReference>
<evidence type="ECO:0000313" key="7">
    <source>
        <dbReference type="Proteomes" id="UP000295414"/>
    </source>
</evidence>
<accession>A0A4R3NFE7</accession>
<feature type="chain" id="PRO_5020690485" evidence="4">
    <location>
        <begin position="40"/>
        <end position="1517"/>
    </location>
</feature>
<evidence type="ECO:0000256" key="1">
    <source>
        <dbReference type="ARBA" id="ARBA00004613"/>
    </source>
</evidence>
<dbReference type="InterPro" id="IPR011050">
    <property type="entry name" value="Pectin_lyase_fold/virulence"/>
</dbReference>